<proteinExistence type="inferred from homology"/>
<dbReference type="Gene3D" id="1.10.420.10">
    <property type="entry name" value="Peroxidase, domain 2"/>
    <property type="match status" value="1"/>
</dbReference>
<feature type="disulfide bond" evidence="18">
    <location>
        <begin position="113"/>
        <end position="312"/>
    </location>
</feature>
<dbReference type="InParanoid" id="D8RMR9"/>
<feature type="binding site" evidence="16">
    <location>
        <position position="244"/>
    </location>
    <ligand>
        <name>Ca(2+)</name>
        <dbReference type="ChEBI" id="CHEBI:29108"/>
        <label>2</label>
    </ligand>
</feature>
<evidence type="ECO:0000256" key="12">
    <source>
        <dbReference type="ARBA" id="ARBA00023157"/>
    </source>
</evidence>
<feature type="binding site" evidence="16">
    <location>
        <position position="66"/>
    </location>
    <ligand>
        <name>Ca(2+)</name>
        <dbReference type="ChEBI" id="CHEBI:29108"/>
        <label>1</label>
    </ligand>
</feature>
<keyword evidence="22" id="KW-1185">Reference proteome</keyword>
<dbReference type="PANTHER" id="PTHR31235">
    <property type="entry name" value="PEROXIDASE 25-RELATED"/>
    <property type="match status" value="1"/>
</dbReference>
<feature type="binding site" evidence="16">
    <location>
        <position position="63"/>
    </location>
    <ligand>
        <name>Ca(2+)</name>
        <dbReference type="ChEBI" id="CHEBI:29108"/>
        <label>1</label>
    </ligand>
</feature>
<dbReference type="EC" id="1.11.1.7" evidence="3 19"/>
<dbReference type="PROSITE" id="PS00436">
    <property type="entry name" value="PEROXIDASE_2"/>
    <property type="match status" value="1"/>
</dbReference>
<evidence type="ECO:0000256" key="14">
    <source>
        <dbReference type="PIRSR" id="PIRSR600823-1"/>
    </source>
</evidence>
<comment type="catalytic activity">
    <reaction evidence="1 19">
        <text>2 a phenolic donor + H2O2 = 2 a phenolic radical donor + 2 H2O</text>
        <dbReference type="Rhea" id="RHEA:56136"/>
        <dbReference type="ChEBI" id="CHEBI:15377"/>
        <dbReference type="ChEBI" id="CHEBI:16240"/>
        <dbReference type="ChEBI" id="CHEBI:139520"/>
        <dbReference type="ChEBI" id="CHEBI:139521"/>
        <dbReference type="EC" id="1.11.1.7"/>
    </reaction>
</comment>
<dbReference type="OMA" id="GTTACEF"/>
<feature type="active site" description="Proton acceptor" evidence="14">
    <location>
        <position position="62"/>
    </location>
</feature>
<evidence type="ECO:0000256" key="2">
    <source>
        <dbReference type="ARBA" id="ARBA00006873"/>
    </source>
</evidence>
<feature type="site" description="Transition state stabilizer" evidence="17">
    <location>
        <position position="58"/>
    </location>
</feature>
<dbReference type="EMBL" id="GL377584">
    <property type="protein sequence ID" value="EFJ26388.1"/>
    <property type="molecule type" value="Genomic_DNA"/>
</dbReference>
<sequence>MELTVLALLIVAAAYNLAEGATRIGFYDGSCPRVEAIVKSTVRSHMSSNPMIGAGVLRLHFHDCFVRGCDGSILIDGPSAEKAALANLGLRGFEVIDDAKRQIEAACPGVVSCADILALAARDAVSESGGQFWPVPLGRRDGRVSSASDASNMPSPLDSVAVLKQKFSAKGLTTLDLATLSGAHTIGQTDCRFFSYRLYNFSSTGKPDPSMSQSTLAMLQQQCPRGDAGLNKVALDTGSQGSFDSSYFQNLRNGGGVLESDQRLMDDTGARITVTAFGVAGVTFRAGFVASMLRMSDIQVLTGSDGEIRRACNAVN</sequence>
<comment type="cofactor">
    <cofactor evidence="16 19">
        <name>Ca(2+)</name>
        <dbReference type="ChEBI" id="CHEBI:29108"/>
    </cofactor>
    <text evidence="16 19">Binds 2 calcium ions per subunit.</text>
</comment>
<dbReference type="eggNOG" id="ENOG502QQ2G">
    <property type="taxonomic scope" value="Eukaryota"/>
</dbReference>
<evidence type="ECO:0000256" key="9">
    <source>
        <dbReference type="ARBA" id="ARBA00022837"/>
    </source>
</evidence>
<evidence type="ECO:0000256" key="1">
    <source>
        <dbReference type="ARBA" id="ARBA00000189"/>
    </source>
</evidence>
<dbReference type="FunFam" id="1.10.520.10:FF:000001">
    <property type="entry name" value="Peroxidase"/>
    <property type="match status" value="1"/>
</dbReference>
<evidence type="ECO:0000256" key="15">
    <source>
        <dbReference type="PIRSR" id="PIRSR600823-2"/>
    </source>
</evidence>
<accession>D8RMR9</accession>
<comment type="cofactor">
    <cofactor evidence="16 19">
        <name>heme b</name>
        <dbReference type="ChEBI" id="CHEBI:60344"/>
    </cofactor>
    <text evidence="16 19">Binds 1 heme b (iron(II)-protoporphyrin IX) group per subunit.</text>
</comment>
<evidence type="ECO:0000256" key="10">
    <source>
        <dbReference type="ARBA" id="ARBA00023002"/>
    </source>
</evidence>
<dbReference type="Gramene" id="EFJ26388">
    <property type="protein sequence ID" value="EFJ26388"/>
    <property type="gene ID" value="SELMODRAFT_97402"/>
</dbReference>
<evidence type="ECO:0000256" key="8">
    <source>
        <dbReference type="ARBA" id="ARBA00022729"/>
    </source>
</evidence>
<dbReference type="Gene3D" id="1.10.520.10">
    <property type="match status" value="1"/>
</dbReference>
<dbReference type="PRINTS" id="PR00461">
    <property type="entry name" value="PLPEROXIDASE"/>
</dbReference>
<dbReference type="GO" id="GO:0046872">
    <property type="term" value="F:metal ion binding"/>
    <property type="evidence" value="ECO:0007669"/>
    <property type="project" value="UniProtKB-UniRule"/>
</dbReference>
<dbReference type="PROSITE" id="PS50873">
    <property type="entry name" value="PEROXIDASE_4"/>
    <property type="match status" value="1"/>
</dbReference>
<keyword evidence="12 18" id="KW-1015">Disulfide bond</keyword>
<dbReference type="KEGG" id="smo:SELMODRAFT_97402"/>
<dbReference type="OrthoDB" id="2113341at2759"/>
<feature type="binding site" evidence="15">
    <location>
        <position position="154"/>
    </location>
    <ligand>
        <name>substrate</name>
    </ligand>
</feature>
<dbReference type="InterPro" id="IPR002016">
    <property type="entry name" value="Haem_peroxidase"/>
</dbReference>
<feature type="binding site" evidence="16">
    <location>
        <position position="81"/>
    </location>
    <ligand>
        <name>Ca(2+)</name>
        <dbReference type="ChEBI" id="CHEBI:29108"/>
        <label>1</label>
    </ligand>
</feature>
<dbReference type="GO" id="GO:0005576">
    <property type="term" value="C:extracellular region"/>
    <property type="evidence" value="ECO:0007669"/>
    <property type="project" value="UniProtKB-SubCell"/>
</dbReference>
<feature type="disulfide bond" evidence="18">
    <location>
        <begin position="191"/>
        <end position="223"/>
    </location>
</feature>
<keyword evidence="11 16" id="KW-0408">Iron</keyword>
<feature type="binding site" evidence="16">
    <location>
        <position position="185"/>
    </location>
    <ligand>
        <name>Ca(2+)</name>
        <dbReference type="ChEBI" id="CHEBI:29108"/>
        <label>2</label>
    </ligand>
</feature>
<keyword evidence="9 16" id="KW-0106">Calcium</keyword>
<feature type="binding site" evidence="16">
    <location>
        <position position="68"/>
    </location>
    <ligand>
        <name>Ca(2+)</name>
        <dbReference type="ChEBI" id="CHEBI:29108"/>
        <label>1</label>
    </ligand>
</feature>
<evidence type="ECO:0000256" key="7">
    <source>
        <dbReference type="ARBA" id="ARBA00022723"/>
    </source>
</evidence>
<keyword evidence="7 16" id="KW-0479">Metal-binding</keyword>
<comment type="subcellular location">
    <subcellularLocation>
        <location evidence="19">Secreted</location>
    </subcellularLocation>
</comment>
<name>D8RMR9_SELML</name>
<dbReference type="HOGENOM" id="CLU_010543_0_3_1"/>
<dbReference type="PRINTS" id="PR00458">
    <property type="entry name" value="PEROXIDASE"/>
</dbReference>
<dbReference type="InterPro" id="IPR019793">
    <property type="entry name" value="Peroxidases_heam-ligand_BS"/>
</dbReference>
<feature type="binding site" description="axial binding residue" evidence="16">
    <location>
        <position position="184"/>
    </location>
    <ligand>
        <name>heme b</name>
        <dbReference type="ChEBI" id="CHEBI:60344"/>
    </ligand>
    <ligandPart>
        <name>Fe</name>
        <dbReference type="ChEBI" id="CHEBI:18248"/>
    </ligandPart>
</feature>
<keyword evidence="10 19" id="KW-0560">Oxidoreductase</keyword>
<dbReference type="GO" id="GO:0004601">
    <property type="term" value="F:peroxidase activity"/>
    <property type="evidence" value="ECO:0000318"/>
    <property type="project" value="GO_Central"/>
</dbReference>
<feature type="chain" id="PRO_5005127281" description="Peroxidase" evidence="19">
    <location>
        <begin position="21"/>
        <end position="316"/>
    </location>
</feature>
<keyword evidence="5 19" id="KW-0575">Peroxidase</keyword>
<dbReference type="CDD" id="cd00693">
    <property type="entry name" value="secretory_peroxidase"/>
    <property type="match status" value="1"/>
</dbReference>
<evidence type="ECO:0000256" key="19">
    <source>
        <dbReference type="RuleBase" id="RU362060"/>
    </source>
</evidence>
<dbReference type="GO" id="GO:0140825">
    <property type="term" value="F:lactoperoxidase activity"/>
    <property type="evidence" value="ECO:0007669"/>
    <property type="project" value="UniProtKB-EC"/>
</dbReference>
<protein>
    <recommendedName>
        <fullName evidence="3 19">Peroxidase</fullName>
        <ecNumber evidence="3 19">1.11.1.7</ecNumber>
    </recommendedName>
</protein>
<dbReference type="GO" id="GO:0009505">
    <property type="term" value="C:plant-type cell wall"/>
    <property type="evidence" value="ECO:0000318"/>
    <property type="project" value="GO_Central"/>
</dbReference>
<dbReference type="STRING" id="88036.D8RMR9"/>
<evidence type="ECO:0000256" key="16">
    <source>
        <dbReference type="PIRSR" id="PIRSR600823-3"/>
    </source>
</evidence>
<evidence type="ECO:0000313" key="21">
    <source>
        <dbReference type="EMBL" id="EFJ26388.1"/>
    </source>
</evidence>
<evidence type="ECO:0000256" key="5">
    <source>
        <dbReference type="ARBA" id="ARBA00022559"/>
    </source>
</evidence>
<keyword evidence="6 19" id="KW-0349">Heme</keyword>
<dbReference type="FunFam" id="1.10.420.10:FF:000010">
    <property type="entry name" value="Peroxidase"/>
    <property type="match status" value="1"/>
</dbReference>
<evidence type="ECO:0000256" key="3">
    <source>
        <dbReference type="ARBA" id="ARBA00012313"/>
    </source>
</evidence>
<feature type="binding site" evidence="16">
    <location>
        <position position="70"/>
    </location>
    <ligand>
        <name>Ca(2+)</name>
        <dbReference type="ChEBI" id="CHEBI:29108"/>
        <label>1</label>
    </ligand>
</feature>
<dbReference type="InterPro" id="IPR010255">
    <property type="entry name" value="Haem_peroxidase_sf"/>
</dbReference>
<feature type="binding site" evidence="16">
    <location>
        <position position="72"/>
    </location>
    <ligand>
        <name>Ca(2+)</name>
        <dbReference type="ChEBI" id="CHEBI:29108"/>
        <label>1</label>
    </ligand>
</feature>
<reference evidence="21 22" key="1">
    <citation type="journal article" date="2011" name="Science">
        <title>The Selaginella genome identifies genetic changes associated with the evolution of vascular plants.</title>
        <authorList>
            <person name="Banks J.A."/>
            <person name="Nishiyama T."/>
            <person name="Hasebe M."/>
            <person name="Bowman J.L."/>
            <person name="Gribskov M."/>
            <person name="dePamphilis C."/>
            <person name="Albert V.A."/>
            <person name="Aono N."/>
            <person name="Aoyama T."/>
            <person name="Ambrose B.A."/>
            <person name="Ashton N.W."/>
            <person name="Axtell M.J."/>
            <person name="Barker E."/>
            <person name="Barker M.S."/>
            <person name="Bennetzen J.L."/>
            <person name="Bonawitz N.D."/>
            <person name="Chapple C."/>
            <person name="Cheng C."/>
            <person name="Correa L.G."/>
            <person name="Dacre M."/>
            <person name="DeBarry J."/>
            <person name="Dreyer I."/>
            <person name="Elias M."/>
            <person name="Engstrom E.M."/>
            <person name="Estelle M."/>
            <person name="Feng L."/>
            <person name="Finet C."/>
            <person name="Floyd S.K."/>
            <person name="Frommer W.B."/>
            <person name="Fujita T."/>
            <person name="Gramzow L."/>
            <person name="Gutensohn M."/>
            <person name="Harholt J."/>
            <person name="Hattori M."/>
            <person name="Heyl A."/>
            <person name="Hirai T."/>
            <person name="Hiwatashi Y."/>
            <person name="Ishikawa M."/>
            <person name="Iwata M."/>
            <person name="Karol K.G."/>
            <person name="Koehler B."/>
            <person name="Kolukisaoglu U."/>
            <person name="Kubo M."/>
            <person name="Kurata T."/>
            <person name="Lalonde S."/>
            <person name="Li K."/>
            <person name="Li Y."/>
            <person name="Litt A."/>
            <person name="Lyons E."/>
            <person name="Manning G."/>
            <person name="Maruyama T."/>
            <person name="Michael T.P."/>
            <person name="Mikami K."/>
            <person name="Miyazaki S."/>
            <person name="Morinaga S."/>
            <person name="Murata T."/>
            <person name="Mueller-Roeber B."/>
            <person name="Nelson D.R."/>
            <person name="Obara M."/>
            <person name="Oguri Y."/>
            <person name="Olmstead R.G."/>
            <person name="Onodera N."/>
            <person name="Petersen B.L."/>
            <person name="Pils B."/>
            <person name="Prigge M."/>
            <person name="Rensing S.A."/>
            <person name="Riano-Pachon D.M."/>
            <person name="Roberts A.W."/>
            <person name="Sato Y."/>
            <person name="Scheller H.V."/>
            <person name="Schulz B."/>
            <person name="Schulz C."/>
            <person name="Shakirov E.V."/>
            <person name="Shibagaki N."/>
            <person name="Shinohara N."/>
            <person name="Shippen D.E."/>
            <person name="Soerensen I."/>
            <person name="Sotooka R."/>
            <person name="Sugimoto N."/>
            <person name="Sugita M."/>
            <person name="Sumikawa N."/>
            <person name="Tanurdzic M."/>
            <person name="Theissen G."/>
            <person name="Ulvskov P."/>
            <person name="Wakazuki S."/>
            <person name="Weng J.K."/>
            <person name="Willats W.W."/>
            <person name="Wipf D."/>
            <person name="Wolf P.G."/>
            <person name="Yang L."/>
            <person name="Zimmer A.D."/>
            <person name="Zhu Q."/>
            <person name="Mitros T."/>
            <person name="Hellsten U."/>
            <person name="Loque D."/>
            <person name="Otillar R."/>
            <person name="Salamov A."/>
            <person name="Schmutz J."/>
            <person name="Shapiro H."/>
            <person name="Lindquist E."/>
            <person name="Lucas S."/>
            <person name="Rokhsar D."/>
            <person name="Grigoriev I.V."/>
        </authorList>
    </citation>
    <scope>NUCLEOTIDE SEQUENCE [LARGE SCALE GENOMIC DNA]</scope>
</reference>
<evidence type="ECO:0000256" key="18">
    <source>
        <dbReference type="PIRSR" id="PIRSR600823-5"/>
    </source>
</evidence>
<evidence type="ECO:0000313" key="22">
    <source>
        <dbReference type="Proteomes" id="UP000001514"/>
    </source>
</evidence>
<evidence type="ECO:0000259" key="20">
    <source>
        <dbReference type="PROSITE" id="PS50873"/>
    </source>
</evidence>
<dbReference type="InterPro" id="IPR033905">
    <property type="entry name" value="Secretory_peroxidase"/>
</dbReference>
<evidence type="ECO:0000256" key="6">
    <source>
        <dbReference type="ARBA" id="ARBA00022617"/>
    </source>
</evidence>
<keyword evidence="13 19" id="KW-0376">Hydrogen peroxide</keyword>
<dbReference type="GO" id="GO:0042744">
    <property type="term" value="P:hydrogen peroxide catabolic process"/>
    <property type="evidence" value="ECO:0007669"/>
    <property type="project" value="UniProtKB-KW"/>
</dbReference>
<dbReference type="Proteomes" id="UP000001514">
    <property type="component" value="Unassembled WGS sequence"/>
</dbReference>
<feature type="disulfide bond" evidence="18">
    <location>
        <begin position="31"/>
        <end position="107"/>
    </location>
</feature>
<dbReference type="PROSITE" id="PS00435">
    <property type="entry name" value="PEROXIDASE_1"/>
    <property type="match status" value="1"/>
</dbReference>
<dbReference type="FunCoup" id="D8RMR9">
    <property type="interactions" value="237"/>
</dbReference>
<feature type="signal peptide" evidence="19">
    <location>
        <begin position="1"/>
        <end position="20"/>
    </location>
</feature>
<feature type="binding site" evidence="16">
    <location>
        <position position="236"/>
    </location>
    <ligand>
        <name>Ca(2+)</name>
        <dbReference type="ChEBI" id="CHEBI:29108"/>
        <label>2</label>
    </ligand>
</feature>
<keyword evidence="8 19" id="KW-0732">Signal</keyword>
<evidence type="ECO:0000256" key="17">
    <source>
        <dbReference type="PIRSR" id="PIRSR600823-4"/>
    </source>
</evidence>
<dbReference type="Pfam" id="PF00141">
    <property type="entry name" value="peroxidase"/>
    <property type="match status" value="1"/>
</dbReference>
<comment type="similarity">
    <text evidence="2">Belongs to the peroxidase family. Ascorbate peroxidase subfamily.</text>
</comment>
<feature type="disulfide bond" evidence="18">
    <location>
        <begin position="64"/>
        <end position="69"/>
    </location>
</feature>
<evidence type="ECO:0000256" key="4">
    <source>
        <dbReference type="ARBA" id="ARBA00022525"/>
    </source>
</evidence>
<dbReference type="GO" id="GO:0050832">
    <property type="term" value="P:defense response to fungus"/>
    <property type="evidence" value="ECO:0007669"/>
    <property type="project" value="UniProtKB-ARBA"/>
</dbReference>
<dbReference type="AlphaFoldDB" id="D8RMR9"/>
<feature type="domain" description="Plant heme peroxidase family profile" evidence="20">
    <location>
        <begin position="21"/>
        <end position="316"/>
    </location>
</feature>
<dbReference type="GO" id="GO:0006979">
    <property type="term" value="P:response to oxidative stress"/>
    <property type="evidence" value="ECO:0007669"/>
    <property type="project" value="UniProtKB-UniRule"/>
</dbReference>
<dbReference type="GO" id="GO:0020037">
    <property type="term" value="F:heme binding"/>
    <property type="evidence" value="ECO:0007669"/>
    <property type="project" value="UniProtKB-UniRule"/>
</dbReference>
<dbReference type="InterPro" id="IPR019794">
    <property type="entry name" value="Peroxidases_AS"/>
</dbReference>
<dbReference type="SUPFAM" id="SSF48113">
    <property type="entry name" value="Heme-dependent peroxidases"/>
    <property type="match status" value="1"/>
</dbReference>
<keyword evidence="4 19" id="KW-0964">Secreted</keyword>
<gene>
    <name evidence="21" type="ORF">SELMODRAFT_97402</name>
</gene>
<comment type="function">
    <text evidence="19">Removal of H(2)O(2), oxidation of toxic reductants, biosynthesis and degradation of lignin, suberization, auxin catabolism, response to environmental stresses such as wounding, pathogen attack and oxidative stress.</text>
</comment>
<evidence type="ECO:0000256" key="11">
    <source>
        <dbReference type="ARBA" id="ARBA00023004"/>
    </source>
</evidence>
<dbReference type="InterPro" id="IPR000823">
    <property type="entry name" value="Peroxidase_pln"/>
</dbReference>
<evidence type="ECO:0000256" key="13">
    <source>
        <dbReference type="ARBA" id="ARBA00023324"/>
    </source>
</evidence>
<comment type="similarity">
    <text evidence="19">Belongs to the peroxidase family. Classical plant (class III) peroxidase subfamily.</text>
</comment>
<organism evidence="22">
    <name type="scientific">Selaginella moellendorffii</name>
    <name type="common">Spikemoss</name>
    <dbReference type="NCBI Taxonomy" id="88036"/>
    <lineage>
        <taxon>Eukaryota</taxon>
        <taxon>Viridiplantae</taxon>
        <taxon>Streptophyta</taxon>
        <taxon>Embryophyta</taxon>
        <taxon>Tracheophyta</taxon>
        <taxon>Lycopodiopsida</taxon>
        <taxon>Selaginellales</taxon>
        <taxon>Selaginellaceae</taxon>
        <taxon>Selaginella</taxon>
    </lineage>
</organism>
<dbReference type="GO" id="GO:0006950">
    <property type="term" value="P:response to stress"/>
    <property type="evidence" value="ECO:0000318"/>
    <property type="project" value="GO_Central"/>
</dbReference>